<evidence type="ECO:0000256" key="1">
    <source>
        <dbReference type="ARBA" id="ARBA00000085"/>
    </source>
</evidence>
<gene>
    <name evidence="7" type="ORF">ACFO3O_16370</name>
</gene>
<reference evidence="8" key="1">
    <citation type="journal article" date="2019" name="Int. J. Syst. Evol. Microbiol.">
        <title>The Global Catalogue of Microorganisms (GCM) 10K type strain sequencing project: providing services to taxonomists for standard genome sequencing and annotation.</title>
        <authorList>
            <consortium name="The Broad Institute Genomics Platform"/>
            <consortium name="The Broad Institute Genome Sequencing Center for Infectious Disease"/>
            <person name="Wu L."/>
            <person name="Ma J."/>
        </authorList>
    </citation>
    <scope>NUCLEOTIDE SEQUENCE [LARGE SCALE GENOMIC DNA]</scope>
    <source>
        <strain evidence="8">YJ-61-S</strain>
    </source>
</reference>
<dbReference type="SUPFAM" id="SSF48452">
    <property type="entry name" value="TPR-like"/>
    <property type="match status" value="1"/>
</dbReference>
<dbReference type="CDD" id="cd16917">
    <property type="entry name" value="HATPase_UhpB-NarQ-NarX-like"/>
    <property type="match status" value="1"/>
</dbReference>
<evidence type="ECO:0000256" key="4">
    <source>
        <dbReference type="ARBA" id="ARBA00022777"/>
    </source>
</evidence>
<organism evidence="7 8">
    <name type="scientific">Dokdonia ponticola</name>
    <dbReference type="NCBI Taxonomy" id="2041041"/>
    <lineage>
        <taxon>Bacteria</taxon>
        <taxon>Pseudomonadati</taxon>
        <taxon>Bacteroidota</taxon>
        <taxon>Flavobacteriia</taxon>
        <taxon>Flavobacteriales</taxon>
        <taxon>Flavobacteriaceae</taxon>
        <taxon>Dokdonia</taxon>
    </lineage>
</organism>
<dbReference type="EMBL" id="JBHSFV010000010">
    <property type="protein sequence ID" value="MFC4635486.1"/>
    <property type="molecule type" value="Genomic_DNA"/>
</dbReference>
<keyword evidence="3" id="KW-0808">Transferase</keyword>
<evidence type="ECO:0000256" key="3">
    <source>
        <dbReference type="ARBA" id="ARBA00022679"/>
    </source>
</evidence>
<dbReference type="GO" id="GO:0016301">
    <property type="term" value="F:kinase activity"/>
    <property type="evidence" value="ECO:0007669"/>
    <property type="project" value="UniProtKB-KW"/>
</dbReference>
<comment type="catalytic activity">
    <reaction evidence="1">
        <text>ATP + protein L-histidine = ADP + protein N-phospho-L-histidine.</text>
        <dbReference type="EC" id="2.7.13.3"/>
    </reaction>
</comment>
<dbReference type="Gene3D" id="3.30.565.10">
    <property type="entry name" value="Histidine kinase-like ATPase, C-terminal domain"/>
    <property type="match status" value="1"/>
</dbReference>
<evidence type="ECO:0000256" key="2">
    <source>
        <dbReference type="ARBA" id="ARBA00012438"/>
    </source>
</evidence>
<evidence type="ECO:0000313" key="8">
    <source>
        <dbReference type="Proteomes" id="UP001596043"/>
    </source>
</evidence>
<dbReference type="PANTHER" id="PTHR24421">
    <property type="entry name" value="NITRATE/NITRITE SENSOR PROTEIN NARX-RELATED"/>
    <property type="match status" value="1"/>
</dbReference>
<sequence>MSSVFAQKNEHHRYDDSISALNKEIKELIEIQDYEEAISALEKILVFYERANDSIGVAKSNYKLGFYNKKLDNYELAFKFYNDSFKIYSSLKDSIQAGRRLMEMSNIQRTLGDYIGSENIAIDALKYLEGTTDYKNIAGTYHSIAISKKEREDLNGAEEWNKKTLNLLKDTIIKKKIGKSNIITFLNTKANIQVKKQNYTEALQQYSALVKDTIIKNNNLQIARIKDNLGFAKWLNDSLDSESILLMKEALILRQRMDNVQGLIAGNVHLAKYYSSSDITKAIEYANAALENSKKLKNPISKIEALELLRSLKSRLNQRVDEEFDLYVSSTNQLKALQNKNRNIYEVTKYDFDKKEKENLKLASDNAQKDLQISKSQNQNLLLGFGILLVSLISIIVYYIQKQKARQKLKLSQLKERYQTETRLSKKVHDEVGNDIFYLMTQLENDPSLLEKNGLKLLDGLQNIYSKARDISREYTDIDTGDAFPEELLSLLNSFGNKEIKIITKQLEPTFWTPIDADLKSEVFRIVQELLTNMKKHSEASVAAVTFKKEARKLMIQYSDNGVGVGDEKLTLKSVENRIQVLKGVLTLDAQPDEGLQVSIIIPI</sequence>
<keyword evidence="8" id="KW-1185">Reference proteome</keyword>
<dbReference type="InterPro" id="IPR011990">
    <property type="entry name" value="TPR-like_helical_dom_sf"/>
</dbReference>
<keyword evidence="6" id="KW-1133">Transmembrane helix</keyword>
<name>A0ABV9HZ89_9FLAO</name>
<dbReference type="Gene3D" id="1.25.40.10">
    <property type="entry name" value="Tetratricopeptide repeat domain"/>
    <property type="match status" value="1"/>
</dbReference>
<dbReference type="SUPFAM" id="SSF55874">
    <property type="entry name" value="ATPase domain of HSP90 chaperone/DNA topoisomerase II/histidine kinase"/>
    <property type="match status" value="1"/>
</dbReference>
<evidence type="ECO:0000256" key="6">
    <source>
        <dbReference type="SAM" id="Phobius"/>
    </source>
</evidence>
<protein>
    <recommendedName>
        <fullName evidence="2">histidine kinase</fullName>
        <ecNumber evidence="2">2.7.13.3</ecNumber>
    </recommendedName>
</protein>
<dbReference type="EC" id="2.7.13.3" evidence="2"/>
<feature type="transmembrane region" description="Helical" evidence="6">
    <location>
        <begin position="381"/>
        <end position="400"/>
    </location>
</feature>
<dbReference type="RefSeq" id="WP_379980745.1">
    <property type="nucleotide sequence ID" value="NZ_JBHSFV010000010.1"/>
</dbReference>
<dbReference type="PANTHER" id="PTHR24421:SF10">
    <property type="entry name" value="NITRATE_NITRITE SENSOR PROTEIN NARQ"/>
    <property type="match status" value="1"/>
</dbReference>
<keyword evidence="4 7" id="KW-0418">Kinase</keyword>
<keyword evidence="6" id="KW-0812">Transmembrane</keyword>
<dbReference type="InterPro" id="IPR036890">
    <property type="entry name" value="HATPase_C_sf"/>
</dbReference>
<proteinExistence type="predicted"/>
<accession>A0ABV9HZ89</accession>
<dbReference type="InterPro" id="IPR050482">
    <property type="entry name" value="Sensor_HK_TwoCompSys"/>
</dbReference>
<comment type="caution">
    <text evidence="7">The sequence shown here is derived from an EMBL/GenBank/DDBJ whole genome shotgun (WGS) entry which is preliminary data.</text>
</comment>
<keyword evidence="5" id="KW-0902">Two-component regulatory system</keyword>
<keyword evidence="6" id="KW-0472">Membrane</keyword>
<evidence type="ECO:0000313" key="7">
    <source>
        <dbReference type="EMBL" id="MFC4635486.1"/>
    </source>
</evidence>
<dbReference type="Proteomes" id="UP001596043">
    <property type="component" value="Unassembled WGS sequence"/>
</dbReference>
<evidence type="ECO:0000256" key="5">
    <source>
        <dbReference type="ARBA" id="ARBA00023012"/>
    </source>
</evidence>